<dbReference type="Gene3D" id="3.40.50.10490">
    <property type="entry name" value="Glucose-6-phosphate isomerase like protein, domain 1"/>
    <property type="match status" value="1"/>
</dbReference>
<protein>
    <submittedName>
        <fullName evidence="2">Sugar isomerase domain-containing protein</fullName>
    </submittedName>
</protein>
<dbReference type="InterPro" id="IPR035472">
    <property type="entry name" value="RpiR-like_SIS"/>
</dbReference>
<dbReference type="GO" id="GO:1901135">
    <property type="term" value="P:carbohydrate derivative metabolic process"/>
    <property type="evidence" value="ECO:0007669"/>
    <property type="project" value="InterPro"/>
</dbReference>
<dbReference type="GO" id="GO:0016853">
    <property type="term" value="F:isomerase activity"/>
    <property type="evidence" value="ECO:0007669"/>
    <property type="project" value="UniProtKB-KW"/>
</dbReference>
<feature type="domain" description="SIS" evidence="1">
    <location>
        <begin position="32"/>
        <end position="217"/>
    </location>
</feature>
<organism evidence="2">
    <name type="scientific">Aerophobetes bacterium</name>
    <dbReference type="NCBI Taxonomy" id="2030807"/>
    <lineage>
        <taxon>Bacteria</taxon>
        <taxon>Candidatus Aerophobota</taxon>
    </lineage>
</organism>
<dbReference type="InterPro" id="IPR046348">
    <property type="entry name" value="SIS_dom_sf"/>
</dbReference>
<dbReference type="EMBL" id="DRBC01000255">
    <property type="protein sequence ID" value="HDN84944.1"/>
    <property type="molecule type" value="Genomic_DNA"/>
</dbReference>
<dbReference type="Proteomes" id="UP000885660">
    <property type="component" value="Unassembled WGS sequence"/>
</dbReference>
<dbReference type="NCBIfam" id="NF002805">
    <property type="entry name" value="PRK02947.1"/>
    <property type="match status" value="1"/>
</dbReference>
<dbReference type="CDD" id="cd05013">
    <property type="entry name" value="SIS_RpiR"/>
    <property type="match status" value="1"/>
</dbReference>
<dbReference type="Pfam" id="PF13580">
    <property type="entry name" value="SIS_2"/>
    <property type="match status" value="1"/>
</dbReference>
<reference evidence="2" key="1">
    <citation type="journal article" date="2020" name="mSystems">
        <title>Genome- and Community-Level Interaction Insights into Carbon Utilization and Element Cycling Functions of Hydrothermarchaeota in Hydrothermal Sediment.</title>
        <authorList>
            <person name="Zhou Z."/>
            <person name="Liu Y."/>
            <person name="Xu W."/>
            <person name="Pan J."/>
            <person name="Luo Z.H."/>
            <person name="Li M."/>
        </authorList>
    </citation>
    <scope>NUCLEOTIDE SEQUENCE [LARGE SCALE GENOMIC DNA]</scope>
    <source>
        <strain evidence="2">HyVt-219</strain>
    </source>
</reference>
<sequence length="246" mass="27252">MWAKEYIEELFELEKKILDSQMGKIVKAGEMIAKSIAKGGVLHVFGTGHSHMFSEELFARAGGLIPVNAILEPSLMFQDGVFKCSFLERIPEYAAVILDRYDVRKGEIMMIFSLSGRNAVPIEMCLEAKNRGLYTIAITSLNHAKASPSRHFSGKYLYEIADLVIDNCSKVGDALLEKKGLPGTGRVGATSTITGSMILQSIVVEAVEKLIQYGKEPPLMVCPNIEGGDEHNRKVFSKYKNRLKHL</sequence>
<keyword evidence="2" id="KW-0413">Isomerase</keyword>
<dbReference type="PANTHER" id="PTHR30390:SF7">
    <property type="entry name" value="PHOSPHOHEPTOSE ISOMERASE"/>
    <property type="match status" value="1"/>
</dbReference>
<dbReference type="PROSITE" id="PS51464">
    <property type="entry name" value="SIS"/>
    <property type="match status" value="1"/>
</dbReference>
<dbReference type="GO" id="GO:0097367">
    <property type="term" value="F:carbohydrate derivative binding"/>
    <property type="evidence" value="ECO:0007669"/>
    <property type="project" value="InterPro"/>
</dbReference>
<comment type="caution">
    <text evidence="2">The sequence shown here is derived from an EMBL/GenBank/DDBJ whole genome shotgun (WGS) entry which is preliminary data.</text>
</comment>
<dbReference type="InterPro" id="IPR050099">
    <property type="entry name" value="SIS_GmhA/DiaA_subfam"/>
</dbReference>
<dbReference type="SUPFAM" id="SSF53697">
    <property type="entry name" value="SIS domain"/>
    <property type="match status" value="1"/>
</dbReference>
<gene>
    <name evidence="2" type="ORF">ENG47_04220</name>
</gene>
<accession>A0A7V0MZH3</accession>
<evidence type="ECO:0000313" key="2">
    <source>
        <dbReference type="EMBL" id="HDN84944.1"/>
    </source>
</evidence>
<dbReference type="AlphaFoldDB" id="A0A7V0MZH3"/>
<dbReference type="InterPro" id="IPR001347">
    <property type="entry name" value="SIS_dom"/>
</dbReference>
<evidence type="ECO:0000259" key="1">
    <source>
        <dbReference type="PROSITE" id="PS51464"/>
    </source>
</evidence>
<proteinExistence type="predicted"/>
<name>A0A7V0MZH3_UNCAE</name>
<dbReference type="PANTHER" id="PTHR30390">
    <property type="entry name" value="SEDOHEPTULOSE 7-PHOSPHATE ISOMERASE / DNAA INITIATOR-ASSOCIATING FACTOR FOR REPLICATION INITIATION"/>
    <property type="match status" value="1"/>
</dbReference>